<dbReference type="Proteomes" id="UP000472271">
    <property type="component" value="Chromosome 5"/>
</dbReference>
<evidence type="ECO:0000259" key="2">
    <source>
        <dbReference type="Pfam" id="PF15084"/>
    </source>
</evidence>
<accession>A0A673ASN3</accession>
<evidence type="ECO:0000313" key="4">
    <source>
        <dbReference type="Proteomes" id="UP000472271"/>
    </source>
</evidence>
<dbReference type="PANTHER" id="PTHR33667">
    <property type="entry name" value="SI:DKEY-57N24.6"/>
    <property type="match status" value="1"/>
</dbReference>
<evidence type="ECO:0000313" key="3">
    <source>
        <dbReference type="Ensembl" id="ENSSORP00005031418.1"/>
    </source>
</evidence>
<feature type="region of interest" description="Disordered" evidence="1">
    <location>
        <begin position="372"/>
        <end position="396"/>
    </location>
</feature>
<sequence length="725" mass="82843">KLVFFVQFLMDVLTVEPESGHLNSLSDCDDGGDTGQKDVLPPQRDLLSTDHRLENGSSSAEEITTHADDSSYYVTWTVYIALAFPGGKFVMRSPEKAKKITKDSSTAVVRAHKQQGCYHVEYKLLPGDTETVKLDLLLFGPVAKVNVCILEQILRTWYEEDLTWVGWTDSFRVRVDRNVVISLLSHKIRLQIWNSKDKLFSQAQIERLKTLRLSQDQIEDTDVCGEHVNKKNKQTKKQKTTQYNKGGCDISLINSASVCSCGVIETMYHISLDTPLLSDQLKAELNPLVISILSATSMPSSPVPFHVLEENCTPVYCQYKFQNLDVHRTNYQKHGTKIYFRDVNVILTGLLNPRDLQEFLSGPPLEVEIHDRDRKLEETPKTPASFSSRLDETAPTKQRTTVFNHHGIASLNLSELLHGKTSLKVRIPIKCCHPPPLTDGRMTDGEASSEPIPQGHYLDANSVLKVKIETACPLNVKNDGCESESYEPPFGRIIYLFNYNNISVTTKLRSEILTINAEAFQLGSRSLENIERALSNYTLNFKCNESQDLDFVTGFHVLDKRTQIFVLEGLKHKAVRRLWEATHMFSVTLQDNIIRVHELSEQLQKPEVTVLRMEEAAERPVHNYSIQTFNSNRLNKEQLQREMAKSMIKFLKLFYLQPWRENILHANILNPTLTRDRWAWDQRSQDFELYSKAPPFFSTPPMFSKCQDLVSVPKKKKNQRGRVSL</sequence>
<reference evidence="3" key="1">
    <citation type="submission" date="2019-06" db="EMBL/GenBank/DDBJ databases">
        <authorList>
            <consortium name="Wellcome Sanger Institute Data Sharing"/>
        </authorList>
    </citation>
    <scope>NUCLEOTIDE SEQUENCE [LARGE SCALE GENOMIC DNA]</scope>
</reference>
<protein>
    <recommendedName>
        <fullName evidence="2">DUF4550 domain-containing protein</fullName>
    </recommendedName>
</protein>
<dbReference type="InParanoid" id="A0A673ASN3"/>
<reference evidence="3" key="2">
    <citation type="submission" date="2025-08" db="UniProtKB">
        <authorList>
            <consortium name="Ensembl"/>
        </authorList>
    </citation>
    <scope>IDENTIFICATION</scope>
</reference>
<keyword evidence="4" id="KW-1185">Reference proteome</keyword>
<name>A0A673ASN3_9TELE</name>
<dbReference type="Pfam" id="PF15084">
    <property type="entry name" value="DUF4550"/>
    <property type="match status" value="1"/>
</dbReference>
<feature type="region of interest" description="Disordered" evidence="1">
    <location>
        <begin position="23"/>
        <end position="42"/>
    </location>
</feature>
<dbReference type="AlphaFoldDB" id="A0A673ASN3"/>
<reference evidence="3" key="3">
    <citation type="submission" date="2025-09" db="UniProtKB">
        <authorList>
            <consortium name="Ensembl"/>
        </authorList>
    </citation>
    <scope>IDENTIFICATION</scope>
</reference>
<dbReference type="InterPro" id="IPR027876">
    <property type="entry name" value="DUF4550"/>
</dbReference>
<organism evidence="3 4">
    <name type="scientific">Sphaeramia orbicularis</name>
    <name type="common">orbiculate cardinalfish</name>
    <dbReference type="NCBI Taxonomy" id="375764"/>
    <lineage>
        <taxon>Eukaryota</taxon>
        <taxon>Metazoa</taxon>
        <taxon>Chordata</taxon>
        <taxon>Craniata</taxon>
        <taxon>Vertebrata</taxon>
        <taxon>Euteleostomi</taxon>
        <taxon>Actinopterygii</taxon>
        <taxon>Neopterygii</taxon>
        <taxon>Teleostei</taxon>
        <taxon>Neoteleostei</taxon>
        <taxon>Acanthomorphata</taxon>
        <taxon>Gobiaria</taxon>
        <taxon>Kurtiformes</taxon>
        <taxon>Apogonoidei</taxon>
        <taxon>Apogonidae</taxon>
        <taxon>Apogoninae</taxon>
        <taxon>Sphaeramia</taxon>
    </lineage>
</organism>
<proteinExistence type="predicted"/>
<dbReference type="PANTHER" id="PTHR33667:SF7">
    <property type="entry name" value="RIKEN CDNA 1810020O05 GENE"/>
    <property type="match status" value="1"/>
</dbReference>
<feature type="domain" description="DUF4550" evidence="2">
    <location>
        <begin position="118"/>
        <end position="209"/>
    </location>
</feature>
<evidence type="ECO:0000256" key="1">
    <source>
        <dbReference type="SAM" id="MobiDB-lite"/>
    </source>
</evidence>
<dbReference type="Ensembl" id="ENSSORT00005032295.1">
    <property type="protein sequence ID" value="ENSSORP00005031418.1"/>
    <property type="gene ID" value="ENSSORG00005014940.1"/>
</dbReference>